<dbReference type="EMBL" id="CACRTD010000104">
    <property type="protein sequence ID" value="VYT56641.1"/>
    <property type="molecule type" value="Genomic_DNA"/>
</dbReference>
<evidence type="ECO:0000313" key="1">
    <source>
        <dbReference type="EMBL" id="VYT56641.1"/>
    </source>
</evidence>
<dbReference type="AlphaFoldDB" id="A0A6N2XQ90"/>
<organism evidence="1">
    <name type="scientific">Bacteroides ovatus</name>
    <dbReference type="NCBI Taxonomy" id="28116"/>
    <lineage>
        <taxon>Bacteria</taxon>
        <taxon>Pseudomonadati</taxon>
        <taxon>Bacteroidota</taxon>
        <taxon>Bacteroidia</taxon>
        <taxon>Bacteroidales</taxon>
        <taxon>Bacteroidaceae</taxon>
        <taxon>Bacteroides</taxon>
    </lineage>
</organism>
<reference evidence="1" key="1">
    <citation type="submission" date="2019-11" db="EMBL/GenBank/DDBJ databases">
        <authorList>
            <person name="Feng L."/>
        </authorList>
    </citation>
    <scope>NUCLEOTIDE SEQUENCE</scope>
    <source>
        <strain evidence="1">BovatusLFYP28</strain>
    </source>
</reference>
<proteinExistence type="predicted"/>
<gene>
    <name evidence="1" type="ORF">BOLFYP28_05309</name>
</gene>
<accession>A0A6N2XQ90</accession>
<protein>
    <submittedName>
        <fullName evidence="1">Uncharacterized protein</fullName>
    </submittedName>
</protein>
<sequence length="30" mass="3740">MNEEKWKTIYDVQVYVTFVLILWKNTAPYF</sequence>
<name>A0A6N2XQ90_BACOV</name>